<name>A0AAE3XKQ1_9BACT</name>
<keyword evidence="5" id="KW-1185">Reference proteome</keyword>
<dbReference type="Gene3D" id="3.40.50.720">
    <property type="entry name" value="NAD(P)-binding Rossmann-like Domain"/>
    <property type="match status" value="1"/>
</dbReference>
<dbReference type="PANTHER" id="PTHR43976:SF16">
    <property type="entry name" value="SHORT-CHAIN DEHYDROGENASE_REDUCTASE FAMILY PROTEIN"/>
    <property type="match status" value="1"/>
</dbReference>
<dbReference type="AlphaFoldDB" id="A0AAE3XKQ1"/>
<dbReference type="PRINTS" id="PR00080">
    <property type="entry name" value="SDRFAMILY"/>
</dbReference>
<dbReference type="EMBL" id="JAVDQD010000001">
    <property type="protein sequence ID" value="MDR6237526.1"/>
    <property type="molecule type" value="Genomic_DNA"/>
</dbReference>
<sequence length="271" mass="30041">MKRTVLITGTSTGIGKSAVKKFHAEGWNVIATMRNPEAGKELAQLDNVLVAELDVTKIETIESAIESGIEEFETIDVVINNAGYGTMGPLEGASEELMKHIFEVNVFGVARVTKAILPHMRGNNSGLIVNISSIVGRATFPYQALYHSTKHALEGLTEDLQYELRPLGIRVKLVEPGGVNTEFLNSIAYTEVDGIKEYEPGLEKYYKAIKNYTPEMLSTSEQIADVVFEASTDDSNTLRYLAGEDAKQTQQARSNMSDEEFYQMMKDQFKL</sequence>
<dbReference type="CDD" id="cd05374">
    <property type="entry name" value="17beta-HSD-like_SDR_c"/>
    <property type="match status" value="1"/>
</dbReference>
<comment type="similarity">
    <text evidence="1 3">Belongs to the short-chain dehydrogenases/reductases (SDR) family.</text>
</comment>
<dbReference type="Proteomes" id="UP001185092">
    <property type="component" value="Unassembled WGS sequence"/>
</dbReference>
<dbReference type="SUPFAM" id="SSF51735">
    <property type="entry name" value="NAD(P)-binding Rossmann-fold domains"/>
    <property type="match status" value="1"/>
</dbReference>
<dbReference type="InterPro" id="IPR051911">
    <property type="entry name" value="SDR_oxidoreductase"/>
</dbReference>
<reference evidence="4" key="1">
    <citation type="submission" date="2023-07" db="EMBL/GenBank/DDBJ databases">
        <title>Genomic Encyclopedia of Type Strains, Phase IV (KMG-IV): sequencing the most valuable type-strain genomes for metagenomic binning, comparative biology and taxonomic classification.</title>
        <authorList>
            <person name="Goeker M."/>
        </authorList>
    </citation>
    <scope>NUCLEOTIDE SEQUENCE</scope>
    <source>
        <strain evidence="4">DSM 26174</strain>
    </source>
</reference>
<dbReference type="PRINTS" id="PR00081">
    <property type="entry name" value="GDHRDH"/>
</dbReference>
<dbReference type="Pfam" id="PF00106">
    <property type="entry name" value="adh_short"/>
    <property type="match status" value="1"/>
</dbReference>
<keyword evidence="2" id="KW-0560">Oxidoreductase</keyword>
<accession>A0AAE3XKQ1</accession>
<evidence type="ECO:0000256" key="3">
    <source>
        <dbReference type="RuleBase" id="RU000363"/>
    </source>
</evidence>
<dbReference type="PANTHER" id="PTHR43976">
    <property type="entry name" value="SHORT CHAIN DEHYDROGENASE"/>
    <property type="match status" value="1"/>
</dbReference>
<organism evidence="4 5">
    <name type="scientific">Aureibacter tunicatorum</name>
    <dbReference type="NCBI Taxonomy" id="866807"/>
    <lineage>
        <taxon>Bacteria</taxon>
        <taxon>Pseudomonadati</taxon>
        <taxon>Bacteroidota</taxon>
        <taxon>Cytophagia</taxon>
        <taxon>Cytophagales</taxon>
        <taxon>Persicobacteraceae</taxon>
        <taxon>Aureibacter</taxon>
    </lineage>
</organism>
<evidence type="ECO:0000256" key="1">
    <source>
        <dbReference type="ARBA" id="ARBA00006484"/>
    </source>
</evidence>
<dbReference type="RefSeq" id="WP_309936990.1">
    <property type="nucleotide sequence ID" value="NZ_AP025305.1"/>
</dbReference>
<protein>
    <submittedName>
        <fullName evidence="4">NAD(P)-dependent dehydrogenase (Short-subunit alcohol dehydrogenase family)</fullName>
    </submittedName>
</protein>
<dbReference type="GO" id="GO:0016491">
    <property type="term" value="F:oxidoreductase activity"/>
    <property type="evidence" value="ECO:0007669"/>
    <property type="project" value="UniProtKB-KW"/>
</dbReference>
<evidence type="ECO:0000256" key="2">
    <source>
        <dbReference type="ARBA" id="ARBA00023002"/>
    </source>
</evidence>
<evidence type="ECO:0000313" key="5">
    <source>
        <dbReference type="Proteomes" id="UP001185092"/>
    </source>
</evidence>
<gene>
    <name evidence="4" type="ORF">HNQ88_000502</name>
</gene>
<proteinExistence type="inferred from homology"/>
<dbReference type="InterPro" id="IPR036291">
    <property type="entry name" value="NAD(P)-bd_dom_sf"/>
</dbReference>
<comment type="caution">
    <text evidence="4">The sequence shown here is derived from an EMBL/GenBank/DDBJ whole genome shotgun (WGS) entry which is preliminary data.</text>
</comment>
<dbReference type="InterPro" id="IPR002347">
    <property type="entry name" value="SDR_fam"/>
</dbReference>
<evidence type="ECO:0000313" key="4">
    <source>
        <dbReference type="EMBL" id="MDR6237526.1"/>
    </source>
</evidence>